<dbReference type="EMBL" id="PFEC01000058">
    <property type="protein sequence ID" value="PJE61706.1"/>
    <property type="molecule type" value="Genomic_DNA"/>
</dbReference>
<comment type="caution">
    <text evidence="1">The sequence shown here is derived from an EMBL/GenBank/DDBJ whole genome shotgun (WGS) entry which is preliminary data.</text>
</comment>
<name>A0A2M8KP51_9BACT</name>
<dbReference type="Pfam" id="PF07592">
    <property type="entry name" value="DDE_Tnp_ISAZ013"/>
    <property type="match status" value="1"/>
</dbReference>
<evidence type="ECO:0000313" key="2">
    <source>
        <dbReference type="Proteomes" id="UP000230222"/>
    </source>
</evidence>
<evidence type="ECO:0000313" key="1">
    <source>
        <dbReference type="EMBL" id="PJE61706.1"/>
    </source>
</evidence>
<sequence length="367" mass="41659">MGSGGISKVSLLAKVSRTTIRKGVNEIESGDTYRPGDRIRKTGAGRKKLTDTDKTLISDLEKTLFPKGDPMTRLLYTNKSVAKVKKILGRMGHRIADTTIRNILLSLHYSLKPNKKNIEGKSHPDREQQFQHINFECREFEEQGNPILSIDCKKKEQIGNFKNNGKEWTKKGKGNETQVNAYDFRSLAEGLAIPYGIYDRLQKQGFINVGIDHDTAMFAVESLRRWWKEQGRNLYPKATGILITADGGGSNGVRNRLWKKELQKLVNEIHIPITLCHFPPATSKWNVIEHQLFSFISINWRAKPLTSLAVILELINHTTTKSGLTVTAIADTNIYKTGIKVTDEEMKQLNIQKDDFHGEWNYTILPQ</sequence>
<dbReference type="AlphaFoldDB" id="A0A2M8KP51"/>
<dbReference type="InterPro" id="IPR011518">
    <property type="entry name" value="Transposase_36"/>
</dbReference>
<reference evidence="2" key="1">
    <citation type="submission" date="2017-09" db="EMBL/GenBank/DDBJ databases">
        <title>Depth-based differentiation of microbial function through sediment-hosted aquifers and enrichment of novel symbionts in the deep terrestrial subsurface.</title>
        <authorList>
            <person name="Probst A.J."/>
            <person name="Ladd B."/>
            <person name="Jarett J.K."/>
            <person name="Geller-Mcgrath D.E."/>
            <person name="Sieber C.M.K."/>
            <person name="Emerson J.B."/>
            <person name="Anantharaman K."/>
            <person name="Thomas B.C."/>
            <person name="Malmstrom R."/>
            <person name="Stieglmeier M."/>
            <person name="Klingl A."/>
            <person name="Woyke T."/>
            <person name="Ryan C.M."/>
            <person name="Banfield J.F."/>
        </authorList>
    </citation>
    <scope>NUCLEOTIDE SEQUENCE [LARGE SCALE GENOMIC DNA]</scope>
</reference>
<gene>
    <name evidence="1" type="ORF">COU87_03265</name>
</gene>
<proteinExistence type="predicted"/>
<organism evidence="1 2">
    <name type="scientific">Candidatus Roizmanbacteria bacterium CG10_big_fil_rev_8_21_14_0_10_39_12</name>
    <dbReference type="NCBI Taxonomy" id="1974852"/>
    <lineage>
        <taxon>Bacteria</taxon>
        <taxon>Candidatus Roizmaniibacteriota</taxon>
    </lineage>
</organism>
<dbReference type="Proteomes" id="UP000230222">
    <property type="component" value="Unassembled WGS sequence"/>
</dbReference>
<dbReference type="NCBIfam" id="NF033519">
    <property type="entry name" value="transpos_ISAzo13"/>
    <property type="match status" value="1"/>
</dbReference>
<accession>A0A2M8KP51</accession>
<protein>
    <submittedName>
        <fullName evidence="1">ISAzo13 family transposase</fullName>
    </submittedName>
</protein>